<evidence type="ECO:0000256" key="2">
    <source>
        <dbReference type="ARBA" id="ARBA00013194"/>
    </source>
</evidence>
<dbReference type="AlphaFoldDB" id="A0A8A7K968"/>
<keyword evidence="6" id="KW-0175">Coiled coil</keyword>
<keyword evidence="3" id="KW-0732">Signal</keyword>
<accession>A0A8A7K968</accession>
<dbReference type="SUPFAM" id="SSF109998">
    <property type="entry name" value="Triger factor/SurA peptide-binding domain-like"/>
    <property type="match status" value="1"/>
</dbReference>
<dbReference type="InterPro" id="IPR011990">
    <property type="entry name" value="TPR-like_helical_dom_sf"/>
</dbReference>
<dbReference type="InterPro" id="IPR050245">
    <property type="entry name" value="PrsA_foldase"/>
</dbReference>
<keyword evidence="7" id="KW-1133">Transmembrane helix</keyword>
<gene>
    <name evidence="9" type="ORF">GM661_08465</name>
</gene>
<dbReference type="SUPFAM" id="SSF48452">
    <property type="entry name" value="TPR-like"/>
    <property type="match status" value="1"/>
</dbReference>
<dbReference type="SUPFAM" id="SSF54534">
    <property type="entry name" value="FKBP-like"/>
    <property type="match status" value="1"/>
</dbReference>
<dbReference type="InterPro" id="IPR046357">
    <property type="entry name" value="PPIase_dom_sf"/>
</dbReference>
<keyword evidence="7" id="KW-0812">Transmembrane</keyword>
<dbReference type="Pfam" id="PF13624">
    <property type="entry name" value="SurA_N_3"/>
    <property type="match status" value="1"/>
</dbReference>
<dbReference type="GO" id="GO:0003755">
    <property type="term" value="F:peptidyl-prolyl cis-trans isomerase activity"/>
    <property type="evidence" value="ECO:0007669"/>
    <property type="project" value="UniProtKB-KW"/>
</dbReference>
<dbReference type="InterPro" id="IPR027304">
    <property type="entry name" value="Trigger_fact/SurA_dom_sf"/>
</dbReference>
<evidence type="ECO:0000256" key="1">
    <source>
        <dbReference type="ARBA" id="ARBA00000971"/>
    </source>
</evidence>
<evidence type="ECO:0000259" key="8">
    <source>
        <dbReference type="Pfam" id="PF00639"/>
    </source>
</evidence>
<evidence type="ECO:0000256" key="6">
    <source>
        <dbReference type="SAM" id="Coils"/>
    </source>
</evidence>
<keyword evidence="10" id="KW-1185">Reference proteome</keyword>
<dbReference type="PANTHER" id="PTHR47245:SF1">
    <property type="entry name" value="FOLDASE PROTEIN PRSA"/>
    <property type="match status" value="1"/>
</dbReference>
<keyword evidence="5" id="KW-0413">Isomerase</keyword>
<evidence type="ECO:0000256" key="5">
    <source>
        <dbReference type="ARBA" id="ARBA00023235"/>
    </source>
</evidence>
<dbReference type="KEGG" id="ifn:GM661_08465"/>
<feature type="coiled-coil region" evidence="6">
    <location>
        <begin position="442"/>
        <end position="469"/>
    </location>
</feature>
<feature type="domain" description="PpiC" evidence="8">
    <location>
        <begin position="193"/>
        <end position="275"/>
    </location>
</feature>
<evidence type="ECO:0000313" key="9">
    <source>
        <dbReference type="EMBL" id="QTL98011.1"/>
    </source>
</evidence>
<protein>
    <recommendedName>
        <fullName evidence="2">peptidylprolyl isomerase</fullName>
        <ecNumber evidence="2">5.2.1.8</ecNumber>
    </recommendedName>
</protein>
<evidence type="ECO:0000256" key="3">
    <source>
        <dbReference type="ARBA" id="ARBA00022729"/>
    </source>
</evidence>
<dbReference type="EMBL" id="CP046640">
    <property type="protein sequence ID" value="QTL98011.1"/>
    <property type="molecule type" value="Genomic_DNA"/>
</dbReference>
<organism evidence="9 10">
    <name type="scientific">Iocasia fonsfrigidae</name>
    <dbReference type="NCBI Taxonomy" id="2682810"/>
    <lineage>
        <taxon>Bacteria</taxon>
        <taxon>Bacillati</taxon>
        <taxon>Bacillota</taxon>
        <taxon>Clostridia</taxon>
        <taxon>Halanaerobiales</taxon>
        <taxon>Halanaerobiaceae</taxon>
        <taxon>Iocasia</taxon>
    </lineage>
</organism>
<name>A0A8A7K968_9FIRM</name>
<proteinExistence type="predicted"/>
<sequence>MMLKSLRNYSKIIIIVIVVAMVVTGALLGYGRYLNKPATTKAQSQYVAQVNGSNISEEEYYYIMQNQTAGANFERSQIVPFKVRVLDSIIETEILLQEADKMDIQSTITEEDVQDYYDTFLENNEMTEEDLVAELGENTKLTDFKDYIRNSLEKNDLINQVMERSYSNVTVTEDEVIEAYETIQPQVIMVRFGEDKDAARAKIEEAYAELKASKDFAGVADEYSDLVVGEGKLGNINRDNGYFSEETSNELFNLDKGVVSDIITDDKAYYIVKVLDKKLAEGEDYQAEKEEIKEQLLKSKQNKAFANWLESVKAESDIQINDPQLSGYKYLSQGNYQKAVEQLELALKTYPVPMTYLYLAEAYKANSMIDKADETYKKAVEAFPEDWELNLLYGNFLAGRDEVETEDALAKIDAASKLAGDDIMAHYRVFMVYSQLGADEKADEEAAIIKEIQEKIKAEQEENIESSTDDNDTTNE</sequence>
<dbReference type="PANTHER" id="PTHR47245">
    <property type="entry name" value="PEPTIDYLPROLYL ISOMERASE"/>
    <property type="match status" value="1"/>
</dbReference>
<dbReference type="Proteomes" id="UP000665020">
    <property type="component" value="Chromosome"/>
</dbReference>
<dbReference type="Gene3D" id="3.10.50.40">
    <property type="match status" value="1"/>
</dbReference>
<dbReference type="InterPro" id="IPR000297">
    <property type="entry name" value="PPIase_PpiC"/>
</dbReference>
<dbReference type="Pfam" id="PF00639">
    <property type="entry name" value="Rotamase"/>
    <property type="match status" value="1"/>
</dbReference>
<keyword evidence="7" id="KW-0472">Membrane</keyword>
<dbReference type="EC" id="5.2.1.8" evidence="2"/>
<evidence type="ECO:0000256" key="4">
    <source>
        <dbReference type="ARBA" id="ARBA00023110"/>
    </source>
</evidence>
<keyword evidence="4" id="KW-0697">Rotamase</keyword>
<evidence type="ECO:0000256" key="7">
    <source>
        <dbReference type="SAM" id="Phobius"/>
    </source>
</evidence>
<reference evidence="9" key="1">
    <citation type="submission" date="2019-12" db="EMBL/GenBank/DDBJ databases">
        <authorList>
            <person name="zhang j."/>
            <person name="sun C.M."/>
        </authorList>
    </citation>
    <scope>NUCLEOTIDE SEQUENCE</scope>
    <source>
        <strain evidence="9">NS-1</strain>
    </source>
</reference>
<comment type="catalytic activity">
    <reaction evidence="1">
        <text>[protein]-peptidylproline (omega=180) = [protein]-peptidylproline (omega=0)</text>
        <dbReference type="Rhea" id="RHEA:16237"/>
        <dbReference type="Rhea" id="RHEA-COMP:10747"/>
        <dbReference type="Rhea" id="RHEA-COMP:10748"/>
        <dbReference type="ChEBI" id="CHEBI:83833"/>
        <dbReference type="ChEBI" id="CHEBI:83834"/>
        <dbReference type="EC" id="5.2.1.8"/>
    </reaction>
</comment>
<feature type="coiled-coil region" evidence="6">
    <location>
        <begin position="275"/>
        <end position="302"/>
    </location>
</feature>
<evidence type="ECO:0000313" key="10">
    <source>
        <dbReference type="Proteomes" id="UP000665020"/>
    </source>
</evidence>
<feature type="transmembrane region" description="Helical" evidence="7">
    <location>
        <begin position="12"/>
        <end position="31"/>
    </location>
</feature>
<dbReference type="Gene3D" id="1.25.40.10">
    <property type="entry name" value="Tetratricopeptide repeat domain"/>
    <property type="match status" value="1"/>
</dbReference>
<dbReference type="Gene3D" id="1.10.4030.10">
    <property type="entry name" value="Porin chaperone SurA, peptide-binding domain"/>
    <property type="match status" value="1"/>
</dbReference>